<sequence length="74" mass="8542">SEIAATFKTNRSKYNRLAQEWTKKVCNVSSSQEHTATSVVSFRRYDFRHSQGTLYGTADCFFVWKLSFLIISVP</sequence>
<proteinExistence type="predicted"/>
<protein>
    <submittedName>
        <fullName evidence="1">Uncharacterized protein</fullName>
    </submittedName>
</protein>
<name>A0A0B7B1V8_9EUPU</name>
<dbReference type="EMBL" id="HACG01040464">
    <property type="protein sequence ID" value="CEK87329.1"/>
    <property type="molecule type" value="Transcribed_RNA"/>
</dbReference>
<dbReference type="AlphaFoldDB" id="A0A0B7B1V8"/>
<organism evidence="1">
    <name type="scientific">Arion vulgaris</name>
    <dbReference type="NCBI Taxonomy" id="1028688"/>
    <lineage>
        <taxon>Eukaryota</taxon>
        <taxon>Metazoa</taxon>
        <taxon>Spiralia</taxon>
        <taxon>Lophotrochozoa</taxon>
        <taxon>Mollusca</taxon>
        <taxon>Gastropoda</taxon>
        <taxon>Heterobranchia</taxon>
        <taxon>Euthyneura</taxon>
        <taxon>Panpulmonata</taxon>
        <taxon>Eupulmonata</taxon>
        <taxon>Stylommatophora</taxon>
        <taxon>Helicina</taxon>
        <taxon>Arionoidea</taxon>
        <taxon>Arionidae</taxon>
        <taxon>Arion</taxon>
    </lineage>
</organism>
<feature type="non-terminal residue" evidence="1">
    <location>
        <position position="74"/>
    </location>
</feature>
<feature type="non-terminal residue" evidence="1">
    <location>
        <position position="1"/>
    </location>
</feature>
<evidence type="ECO:0000313" key="1">
    <source>
        <dbReference type="EMBL" id="CEK87329.1"/>
    </source>
</evidence>
<gene>
    <name evidence="1" type="primary">ORF158619</name>
</gene>
<accession>A0A0B7B1V8</accession>
<reference evidence="1" key="1">
    <citation type="submission" date="2014-12" db="EMBL/GenBank/DDBJ databases">
        <title>Insight into the proteome of Arion vulgaris.</title>
        <authorList>
            <person name="Aradska J."/>
            <person name="Bulat T."/>
            <person name="Smidak R."/>
            <person name="Sarate P."/>
            <person name="Gangsoo J."/>
            <person name="Sialana F."/>
            <person name="Bilban M."/>
            <person name="Lubec G."/>
        </authorList>
    </citation>
    <scope>NUCLEOTIDE SEQUENCE</scope>
    <source>
        <tissue evidence="1">Skin</tissue>
    </source>
</reference>